<proteinExistence type="predicted"/>
<dbReference type="InterPro" id="IPR036525">
    <property type="entry name" value="Tubulin/FtsZ_GTPase_sf"/>
</dbReference>
<evidence type="ECO:0000313" key="2">
    <source>
        <dbReference type="EMBL" id="MFC3448400.1"/>
    </source>
</evidence>
<keyword evidence="1" id="KW-0175">Coiled coil</keyword>
<comment type="caution">
    <text evidence="2">The sequence shown here is derived from an EMBL/GenBank/DDBJ whole genome shotgun (WGS) entry which is preliminary data.</text>
</comment>
<dbReference type="EMBL" id="JBHRWK010000005">
    <property type="protein sequence ID" value="MFC3448400.1"/>
    <property type="molecule type" value="Genomic_DNA"/>
</dbReference>
<sequence>MLQKFLVVGVGGSGGVTLRMLRARLLEYLAERGYDGGLPAAWQLIHIDVPLEQDRRPERIPLLPPSDYVGLAVEGLTYRDVDEMLCANGDPVVRHTAGWRPDPDECNVAPESGGGRFRAVGRVILGARMASAHERLRTAVNALHSEQANEEFSEVCRRLTGNGVPSQNPTQVVVVTSLAGGSGSGLFLDVCDMLRQLEPSVQGRLVSVMYTPEVFDELSPADRAGINPNALATVCELLNGRWNGEASSPDEFSFLRAAGAAAVDRITTRGPRIPYLIGRTNGQVNYSDQGEVYEAVARGMTVWATSPEIQSRFSSYEIGNWASRANGPDRTGLTGDNTEIPLSSFGCASVGIGLDRFAGYSTDRLTREAVEHVLSGHWRVADEKVVNEEKARQDRVEVSVRSFLSNCGLDEQGPHRNDILDAIRGGLSSDKARDDVRAQIRPKLLDRVRAQWPSRADARLVAKRVTERMTEQWTTEFAACEARYFEATTGWIRDLQKVIQKHTADLLAAEGGPVAVDVLRQVKTELTEIVVKELVDELNSQKRMVSEMNSRVSAALSGTTTMPADHPKVAQAVDAAIDCFHNHTEVLVHELAIELIRDIGDNLLDPLRTALVGGLDSLQADRAGSSVQPSPVPGWPVEDAPVPGSYYPAGNELVLERVSSYPEEFTRLLRAQSNDENDGNAITRARSAVITGQDQSAVETTKRWVPRDVRLRQAQSPSSAKFKTGLALTALRERARDWIRRPDTPMARHLGQTLGTYLAEKGDRRQEHELRLENFRNLLAQAVKLSRPLIAIDAPALMRVHQRSLGYREVMTPLPFPNGHPGQDAARKVFASHSDADFGQLLGTRDTERIDIFTFLDAPVQPAVISSLTRPIAAQWQQEKSQPNMAGFWTWRRARGLPWFVPCPPAVRRNIVRGWFLARFLNQINCEGGDLRTVPTGVWTPDGYVKFPFPLLGKKIRKLNEWLPAVLESVALTVVGVADSAPYERLIQLGESLERQDELSDRGELARWLEDGLTGAGAPIPEPEVAGTRHDPPEDRVKFALQYVQKYQDHYDSFRDLPLNAASALGVSRAWEIREDIWSALATFHDAVVNGETIDPSDVG</sequence>
<accession>A0ABV7NP41</accession>
<dbReference type="Gene3D" id="3.40.50.1440">
    <property type="entry name" value="Tubulin/FtsZ, GTPase domain"/>
    <property type="match status" value="1"/>
</dbReference>
<reference evidence="3" key="1">
    <citation type="journal article" date="2019" name="Int. J. Syst. Evol. Microbiol.">
        <title>The Global Catalogue of Microorganisms (GCM) 10K type strain sequencing project: providing services to taxonomists for standard genome sequencing and annotation.</title>
        <authorList>
            <consortium name="The Broad Institute Genomics Platform"/>
            <consortium name="The Broad Institute Genome Sequencing Center for Infectious Disease"/>
            <person name="Wu L."/>
            <person name="Ma J."/>
        </authorList>
    </citation>
    <scope>NUCLEOTIDE SEQUENCE [LARGE SCALE GENOMIC DNA]</scope>
    <source>
        <strain evidence="3">CGMCC 4.7676</strain>
    </source>
</reference>
<keyword evidence="3" id="KW-1185">Reference proteome</keyword>
<gene>
    <name evidence="2" type="ORF">ACFOSH_03055</name>
</gene>
<dbReference type="SUPFAM" id="SSF52490">
    <property type="entry name" value="Tubulin nucleotide-binding domain-like"/>
    <property type="match status" value="1"/>
</dbReference>
<organism evidence="2 3">
    <name type="scientific">Amycolatopsis speibonae</name>
    <dbReference type="NCBI Taxonomy" id="1450224"/>
    <lineage>
        <taxon>Bacteria</taxon>
        <taxon>Bacillati</taxon>
        <taxon>Actinomycetota</taxon>
        <taxon>Actinomycetes</taxon>
        <taxon>Pseudonocardiales</taxon>
        <taxon>Pseudonocardiaceae</taxon>
        <taxon>Amycolatopsis</taxon>
    </lineage>
</organism>
<protein>
    <submittedName>
        <fullName evidence="2">Tubulin-like doman-containing protein</fullName>
    </submittedName>
</protein>
<feature type="coiled-coil region" evidence="1">
    <location>
        <begin position="758"/>
        <end position="785"/>
    </location>
</feature>
<dbReference type="Pfam" id="PF13809">
    <property type="entry name" value="Tubulin_2"/>
    <property type="match status" value="1"/>
</dbReference>
<dbReference type="InterPro" id="IPR025904">
    <property type="entry name" value="Tubulin-like"/>
</dbReference>
<dbReference type="Proteomes" id="UP001595645">
    <property type="component" value="Unassembled WGS sequence"/>
</dbReference>
<dbReference type="RefSeq" id="WP_378237065.1">
    <property type="nucleotide sequence ID" value="NZ_JBHRWK010000005.1"/>
</dbReference>
<evidence type="ECO:0000313" key="3">
    <source>
        <dbReference type="Proteomes" id="UP001595645"/>
    </source>
</evidence>
<evidence type="ECO:0000256" key="1">
    <source>
        <dbReference type="SAM" id="Coils"/>
    </source>
</evidence>
<name>A0ABV7NP41_9PSEU</name>